<organism evidence="1 2">
    <name type="scientific">Ambrosiozyma monospora</name>
    <name type="common">Yeast</name>
    <name type="synonym">Endomycopsis monosporus</name>
    <dbReference type="NCBI Taxonomy" id="43982"/>
    <lineage>
        <taxon>Eukaryota</taxon>
        <taxon>Fungi</taxon>
        <taxon>Dikarya</taxon>
        <taxon>Ascomycota</taxon>
        <taxon>Saccharomycotina</taxon>
        <taxon>Pichiomycetes</taxon>
        <taxon>Pichiales</taxon>
        <taxon>Pichiaceae</taxon>
        <taxon>Ambrosiozyma</taxon>
    </lineage>
</organism>
<dbReference type="Proteomes" id="UP001165063">
    <property type="component" value="Unassembled WGS sequence"/>
</dbReference>
<evidence type="ECO:0000313" key="2">
    <source>
        <dbReference type="Proteomes" id="UP001165063"/>
    </source>
</evidence>
<proteinExistence type="predicted"/>
<comment type="caution">
    <text evidence="1">The sequence shown here is derived from an EMBL/GenBank/DDBJ whole genome shotgun (WGS) entry which is preliminary data.</text>
</comment>
<keyword evidence="2" id="KW-1185">Reference proteome</keyword>
<dbReference type="EMBL" id="BSXU01007955">
    <property type="protein sequence ID" value="GMG57376.1"/>
    <property type="molecule type" value="Genomic_DNA"/>
</dbReference>
<reference evidence="1" key="1">
    <citation type="submission" date="2023-04" db="EMBL/GenBank/DDBJ databases">
        <title>Ambrosiozyma monospora NBRC 1965.</title>
        <authorList>
            <person name="Ichikawa N."/>
            <person name="Sato H."/>
            <person name="Tonouchi N."/>
        </authorList>
    </citation>
    <scope>NUCLEOTIDE SEQUENCE</scope>
    <source>
        <strain evidence="1">NBRC 1965</strain>
    </source>
</reference>
<sequence length="121" mass="13665">MVYYTRKRKLIGKLDPRGVPDFYLGPADTVIGGHSILIFTSSKNHSIIETSRHVNFNIPIATYGECLSKKNNGSNGQVSVDVEFMGETDSGMKSLNPLTEKYNHSTELFQKSEIERVLRLW</sequence>
<accession>A0A9W6Z0S4</accession>
<gene>
    <name evidence="1" type="ORF">Amon01_000864300</name>
</gene>
<protein>
    <submittedName>
        <fullName evidence="1">Unnamed protein product</fullName>
    </submittedName>
</protein>
<name>A0A9W6Z0S4_AMBMO</name>
<dbReference type="AlphaFoldDB" id="A0A9W6Z0S4"/>
<evidence type="ECO:0000313" key="1">
    <source>
        <dbReference type="EMBL" id="GMG57376.1"/>
    </source>
</evidence>